<feature type="binding site" evidence="1">
    <location>
        <position position="53"/>
    </location>
    <ligand>
        <name>Mg(2+)</name>
        <dbReference type="ChEBI" id="CHEBI:18420"/>
        <label>1</label>
    </ligand>
</feature>
<feature type="binding site" evidence="1">
    <location>
        <position position="52"/>
    </location>
    <ligand>
        <name>Mg(2+)</name>
        <dbReference type="ChEBI" id="CHEBI:18420"/>
        <label>4</label>
    </ligand>
</feature>
<keyword evidence="1" id="KW-0547">Nucleotide-binding</keyword>
<dbReference type="InterPro" id="IPR006283">
    <property type="entry name" value="ThiL-like"/>
</dbReference>
<dbReference type="SUPFAM" id="SSF56042">
    <property type="entry name" value="PurM C-terminal domain-like"/>
    <property type="match status" value="1"/>
</dbReference>
<dbReference type="RefSeq" id="WP_193864860.1">
    <property type="nucleotide sequence ID" value="NZ_JADEYR010000001.1"/>
</dbReference>
<dbReference type="InterPro" id="IPR036921">
    <property type="entry name" value="PurM-like_N_sf"/>
</dbReference>
<dbReference type="NCBIfam" id="TIGR01379">
    <property type="entry name" value="thiL"/>
    <property type="match status" value="1"/>
</dbReference>
<feature type="domain" description="PurM-like N-terminal" evidence="2">
    <location>
        <begin position="36"/>
        <end position="147"/>
    </location>
</feature>
<name>A0ABR9VY95_9MICO</name>
<dbReference type="EC" id="2.7.4.16" evidence="1"/>
<comment type="pathway">
    <text evidence="1">Cofactor biosynthesis; thiamine diphosphate biosynthesis; thiamine diphosphate from thiamine phosphate: step 1/1.</text>
</comment>
<dbReference type="EMBL" id="JADEYR010000001">
    <property type="protein sequence ID" value="MBE9403154.1"/>
    <property type="molecule type" value="Genomic_DNA"/>
</dbReference>
<keyword evidence="1" id="KW-0479">Metal-binding</keyword>
<feature type="binding site" evidence="1">
    <location>
        <position position="38"/>
    </location>
    <ligand>
        <name>Mg(2+)</name>
        <dbReference type="ChEBI" id="CHEBI:18420"/>
        <label>3</label>
    </ligand>
</feature>
<feature type="binding site" evidence="1">
    <location>
        <position position="239"/>
    </location>
    <ligand>
        <name>Mg(2+)</name>
        <dbReference type="ChEBI" id="CHEBI:18420"/>
        <label>3</label>
    </ligand>
</feature>
<comment type="caution">
    <text evidence="1">Lacks conserved residue(s) required for the propagation of feature annotation.</text>
</comment>
<organism evidence="3 4">
    <name type="scientific">Brachybacterium epidermidis</name>
    <dbReference type="NCBI Taxonomy" id="2781983"/>
    <lineage>
        <taxon>Bacteria</taxon>
        <taxon>Bacillati</taxon>
        <taxon>Actinomycetota</taxon>
        <taxon>Actinomycetes</taxon>
        <taxon>Micrococcales</taxon>
        <taxon>Dermabacteraceae</taxon>
        <taxon>Brachybacterium</taxon>
    </lineage>
</organism>
<feature type="binding site" evidence="1">
    <location>
        <position position="38"/>
    </location>
    <ligand>
        <name>Mg(2+)</name>
        <dbReference type="ChEBI" id="CHEBI:18420"/>
        <label>4</label>
    </ligand>
</feature>
<feature type="binding site" evidence="1">
    <location>
        <position position="131"/>
    </location>
    <ligand>
        <name>Mg(2+)</name>
        <dbReference type="ChEBI" id="CHEBI:18420"/>
        <label>1</label>
    </ligand>
</feature>
<feature type="binding site" evidence="1">
    <location>
        <begin position="130"/>
        <end position="131"/>
    </location>
    <ligand>
        <name>ATP</name>
        <dbReference type="ChEBI" id="CHEBI:30616"/>
    </ligand>
</feature>
<evidence type="ECO:0000313" key="3">
    <source>
        <dbReference type="EMBL" id="MBE9403154.1"/>
    </source>
</evidence>
<gene>
    <name evidence="1 3" type="primary">thiL</name>
    <name evidence="3" type="ORF">IOE58_02720</name>
</gene>
<dbReference type="PANTHER" id="PTHR30270:SF0">
    <property type="entry name" value="THIAMINE-MONOPHOSPHATE KINASE"/>
    <property type="match status" value="1"/>
</dbReference>
<feature type="binding site" evidence="1">
    <location>
        <position position="347"/>
    </location>
    <ligand>
        <name>substrate</name>
    </ligand>
</feature>
<comment type="miscellaneous">
    <text evidence="1">Reaction mechanism of ThiL seems to utilize a direct, inline transfer of the gamma-phosphate of ATP to TMP rather than a phosphorylated enzyme intermediate.</text>
</comment>
<comment type="caution">
    <text evidence="3">The sequence shown here is derived from an EMBL/GenBank/DDBJ whole genome shotgun (WGS) entry which is preliminary data.</text>
</comment>
<dbReference type="InterPro" id="IPR016188">
    <property type="entry name" value="PurM-like_N"/>
</dbReference>
<feature type="binding site" evidence="1">
    <location>
        <position position="61"/>
    </location>
    <ligand>
        <name>substrate</name>
    </ligand>
</feature>
<keyword evidence="1 3" id="KW-0418">Kinase</keyword>
<keyword evidence="4" id="KW-1185">Reference proteome</keyword>
<feature type="binding site" evidence="1">
    <location>
        <position position="242"/>
    </location>
    <ligand>
        <name>Mg(2+)</name>
        <dbReference type="ChEBI" id="CHEBI:18420"/>
        <label>5</label>
    </ligand>
</feature>
<proteinExistence type="inferred from homology"/>
<dbReference type="SUPFAM" id="SSF55326">
    <property type="entry name" value="PurM N-terminal domain-like"/>
    <property type="match status" value="1"/>
</dbReference>
<dbReference type="InterPro" id="IPR036676">
    <property type="entry name" value="PurM-like_C_sf"/>
</dbReference>
<feature type="binding site" evidence="1">
    <location>
        <position position="83"/>
    </location>
    <ligand>
        <name>Mg(2+)</name>
        <dbReference type="ChEBI" id="CHEBI:18420"/>
        <label>2</label>
    </ligand>
</feature>
<feature type="binding site" evidence="1">
    <location>
        <position position="241"/>
    </location>
    <ligand>
        <name>ATP</name>
        <dbReference type="ChEBI" id="CHEBI:30616"/>
    </ligand>
</feature>
<keyword evidence="1 3" id="KW-0808">Transferase</keyword>
<comment type="similarity">
    <text evidence="1">Belongs to the thiamine-monophosphate kinase family.</text>
</comment>
<feature type="binding site" evidence="1">
    <location>
        <position position="54"/>
    </location>
    <ligand>
        <name>Mg(2+)</name>
        <dbReference type="ChEBI" id="CHEBI:18420"/>
        <label>1</label>
    </ligand>
</feature>
<feature type="binding site" evidence="1">
    <location>
        <position position="83"/>
    </location>
    <ligand>
        <name>Mg(2+)</name>
        <dbReference type="ChEBI" id="CHEBI:18420"/>
        <label>4</label>
    </ligand>
</feature>
<comment type="catalytic activity">
    <reaction evidence="1">
        <text>thiamine phosphate + ATP = thiamine diphosphate + ADP</text>
        <dbReference type="Rhea" id="RHEA:15913"/>
        <dbReference type="ChEBI" id="CHEBI:30616"/>
        <dbReference type="ChEBI" id="CHEBI:37575"/>
        <dbReference type="ChEBI" id="CHEBI:58937"/>
        <dbReference type="ChEBI" id="CHEBI:456216"/>
        <dbReference type="EC" id="2.7.4.16"/>
    </reaction>
</comment>
<dbReference type="HAMAP" id="MF_02128">
    <property type="entry name" value="TMP_kinase"/>
    <property type="match status" value="1"/>
</dbReference>
<keyword evidence="1" id="KW-0460">Magnesium</keyword>
<dbReference type="PANTHER" id="PTHR30270">
    <property type="entry name" value="THIAMINE-MONOPHOSPHATE KINASE"/>
    <property type="match status" value="1"/>
</dbReference>
<dbReference type="CDD" id="cd02194">
    <property type="entry name" value="ThiL"/>
    <property type="match status" value="1"/>
</dbReference>
<evidence type="ECO:0000256" key="1">
    <source>
        <dbReference type="HAMAP-Rule" id="MF_02128"/>
    </source>
</evidence>
<evidence type="ECO:0000313" key="4">
    <source>
        <dbReference type="Proteomes" id="UP000644727"/>
    </source>
</evidence>
<dbReference type="Proteomes" id="UP000644727">
    <property type="component" value="Unassembled WGS sequence"/>
</dbReference>
<feature type="binding site" evidence="1">
    <location>
        <position position="54"/>
    </location>
    <ligand>
        <name>Mg(2+)</name>
        <dbReference type="ChEBI" id="CHEBI:18420"/>
        <label>2</label>
    </ligand>
</feature>
<dbReference type="Pfam" id="PF00586">
    <property type="entry name" value="AIRS"/>
    <property type="match status" value="1"/>
</dbReference>
<reference evidence="3 4" key="1">
    <citation type="submission" date="2020-10" db="EMBL/GenBank/DDBJ databases">
        <title>Draft genome and description of Brachybacterium epidermidis sp nov.</title>
        <authorList>
            <person name="Boxberger M."/>
            <person name="La Scola B."/>
        </authorList>
    </citation>
    <scope>NUCLEOTIDE SEQUENCE [LARGE SCALE GENOMIC DNA]</scope>
    <source>
        <strain evidence="3 4">Marseille-Q2903</strain>
    </source>
</reference>
<feature type="binding site" evidence="1">
    <location>
        <position position="293"/>
    </location>
    <ligand>
        <name>substrate</name>
    </ligand>
</feature>
<comment type="function">
    <text evidence="1">Catalyzes the ATP-dependent phosphorylation of thiamine-monophosphate (TMP) to form thiamine-pyrophosphate (TPP), the active form of vitamin B1.</text>
</comment>
<sequence>MRDQARPGEAGILARLLSHLPPGGPGGAASIEVGPGDDAAVLSLPSSRMVITTDSMVEGYDFLTHATTPAWIGHKTAVQNMADVAAMGARPLALVSAVSTPEDTPVEWFEQVTIGLTRRAARDGAQLVGGDLGRADQCTLTITAVGALEHGEEPVLRSGARPGDVIAIGAPLLGRSAAGLTGVLSDRVEMDPTGVVLVDPGLDPELAEELREMVGWHNAPDPDLSLGWTTGRTAHAMMDLSDGLVRDGSRIAAASGVLVDLASDLLAPDVDALRPVADCLGADAWEWVLHGGEEHAMLAAFGEGEVPEGFRPIGRVLSRAEQGHSGYGDSDGPRVLLDGEPIAGAGFDHFD</sequence>
<feature type="binding site" evidence="1">
    <location>
        <position position="83"/>
    </location>
    <ligand>
        <name>Mg(2+)</name>
        <dbReference type="ChEBI" id="CHEBI:18420"/>
        <label>3</label>
    </ligand>
</feature>
<protein>
    <recommendedName>
        <fullName evidence="1">Thiamine-monophosphate kinase</fullName>
        <shortName evidence="1">TMP kinase</shortName>
        <shortName evidence="1">Thiamine-phosphate kinase</shortName>
        <ecNumber evidence="1">2.7.4.16</ecNumber>
    </recommendedName>
</protein>
<feature type="binding site" evidence="1">
    <location>
        <position position="157"/>
    </location>
    <ligand>
        <name>ATP</name>
        <dbReference type="ChEBI" id="CHEBI:30616"/>
    </ligand>
</feature>
<accession>A0ABR9VY95</accession>
<keyword evidence="1" id="KW-0784">Thiamine biosynthesis</keyword>
<dbReference type="PIRSF" id="PIRSF005303">
    <property type="entry name" value="Thiam_monoph_kin"/>
    <property type="match status" value="1"/>
</dbReference>
<evidence type="ECO:0000259" key="2">
    <source>
        <dbReference type="Pfam" id="PF00586"/>
    </source>
</evidence>
<dbReference type="GO" id="GO:0009030">
    <property type="term" value="F:thiamine-phosphate kinase activity"/>
    <property type="evidence" value="ECO:0007669"/>
    <property type="project" value="UniProtKB-EC"/>
</dbReference>
<dbReference type="Gene3D" id="3.30.1330.10">
    <property type="entry name" value="PurM-like, N-terminal domain"/>
    <property type="match status" value="1"/>
</dbReference>
<dbReference type="Gene3D" id="3.90.650.10">
    <property type="entry name" value="PurM-like C-terminal domain"/>
    <property type="match status" value="1"/>
</dbReference>
<keyword evidence="1" id="KW-0067">ATP-binding</keyword>